<dbReference type="Proteomes" id="UP000545329">
    <property type="component" value="Unassembled WGS sequence"/>
</dbReference>
<dbReference type="EMBL" id="VZTN01031216">
    <property type="protein sequence ID" value="NXS88090.1"/>
    <property type="molecule type" value="Genomic_DNA"/>
</dbReference>
<evidence type="ECO:0000256" key="2">
    <source>
        <dbReference type="ARBA" id="ARBA00022475"/>
    </source>
</evidence>
<dbReference type="PANTHER" id="PTHR19433:SF111">
    <property type="entry name" value="T CELL RECEPTOR ALPHA VARIABLE 4"/>
    <property type="match status" value="1"/>
</dbReference>
<dbReference type="InterPro" id="IPR036179">
    <property type="entry name" value="Ig-like_dom_sf"/>
</dbReference>
<feature type="non-terminal residue" evidence="9">
    <location>
        <position position="101"/>
    </location>
</feature>
<dbReference type="GO" id="GO:0005886">
    <property type="term" value="C:plasma membrane"/>
    <property type="evidence" value="ECO:0007669"/>
    <property type="project" value="UniProtKB-SubCell"/>
</dbReference>
<dbReference type="InterPro" id="IPR052051">
    <property type="entry name" value="TCR_complex_component"/>
</dbReference>
<keyword evidence="7" id="KW-0325">Glycoprotein</keyword>
<dbReference type="Gene3D" id="2.60.40.10">
    <property type="entry name" value="Immunoglobulins"/>
    <property type="match status" value="1"/>
</dbReference>
<keyword evidence="5" id="KW-0472">Membrane</keyword>
<dbReference type="Pfam" id="PF07686">
    <property type="entry name" value="V-set"/>
    <property type="match status" value="1"/>
</dbReference>
<dbReference type="GO" id="GO:0009617">
    <property type="term" value="P:response to bacterium"/>
    <property type="evidence" value="ECO:0007669"/>
    <property type="project" value="TreeGrafter"/>
</dbReference>
<dbReference type="GO" id="GO:0002376">
    <property type="term" value="P:immune system process"/>
    <property type="evidence" value="ECO:0007669"/>
    <property type="project" value="UniProtKB-KW"/>
</dbReference>
<reference evidence="9 10" key="1">
    <citation type="submission" date="2019-09" db="EMBL/GenBank/DDBJ databases">
        <title>Bird 10,000 Genomes (B10K) Project - Family phase.</title>
        <authorList>
            <person name="Zhang G."/>
        </authorList>
    </citation>
    <scope>NUCLEOTIDE SEQUENCE [LARGE SCALE GENOMIC DNA]</scope>
    <source>
        <strain evidence="9">B10K-DU-002-58</strain>
        <tissue evidence="9">Muscle</tissue>
    </source>
</reference>
<dbReference type="AlphaFoldDB" id="A0A7L2XXZ1"/>
<evidence type="ECO:0000256" key="3">
    <source>
        <dbReference type="ARBA" id="ARBA00022729"/>
    </source>
</evidence>
<name>A0A7L2XXZ1_9PASS</name>
<feature type="non-terminal residue" evidence="9">
    <location>
        <position position="1"/>
    </location>
</feature>
<keyword evidence="3" id="KW-0732">Signal</keyword>
<keyword evidence="2" id="KW-1003">Cell membrane</keyword>
<evidence type="ECO:0000313" key="9">
    <source>
        <dbReference type="EMBL" id="NXS88090.1"/>
    </source>
</evidence>
<evidence type="ECO:0000259" key="8">
    <source>
        <dbReference type="PROSITE" id="PS50835"/>
    </source>
</evidence>
<dbReference type="InterPro" id="IPR007110">
    <property type="entry name" value="Ig-like_dom"/>
</dbReference>
<evidence type="ECO:0000256" key="7">
    <source>
        <dbReference type="ARBA" id="ARBA00023180"/>
    </source>
</evidence>
<feature type="domain" description="Ig-like" evidence="8">
    <location>
        <begin position="22"/>
        <end position="101"/>
    </location>
</feature>
<keyword evidence="10" id="KW-1185">Reference proteome</keyword>
<evidence type="ECO:0000256" key="6">
    <source>
        <dbReference type="ARBA" id="ARBA00023157"/>
    </source>
</evidence>
<accession>A0A7L2XXZ1</accession>
<evidence type="ECO:0000256" key="1">
    <source>
        <dbReference type="ARBA" id="ARBA00004236"/>
    </source>
</evidence>
<evidence type="ECO:0000256" key="5">
    <source>
        <dbReference type="ARBA" id="ARBA00023136"/>
    </source>
</evidence>
<dbReference type="SUPFAM" id="SSF48726">
    <property type="entry name" value="Immunoglobulin"/>
    <property type="match status" value="1"/>
</dbReference>
<keyword evidence="4" id="KW-0391">Immunity</keyword>
<sequence>FSVAVAAARAQVQQDLWLETTEGTGINISCSHPNKRTGETIYWYRHRPDQAPEFLALIARGSKELSDIAGQLWVSADHRSSALWLRQPRRGDAAVYYCALG</sequence>
<comment type="subcellular location">
    <subcellularLocation>
        <location evidence="1">Cell membrane</location>
    </subcellularLocation>
</comment>
<keyword evidence="6" id="KW-1015">Disulfide bond</keyword>
<dbReference type="OrthoDB" id="9631130at2759"/>
<dbReference type="PROSITE" id="PS50835">
    <property type="entry name" value="IG_LIKE"/>
    <property type="match status" value="1"/>
</dbReference>
<organism evidence="9 10">
    <name type="scientific">Erpornis zantholeuca</name>
    <dbReference type="NCBI Taxonomy" id="1112836"/>
    <lineage>
        <taxon>Eukaryota</taxon>
        <taxon>Metazoa</taxon>
        <taxon>Chordata</taxon>
        <taxon>Craniata</taxon>
        <taxon>Vertebrata</taxon>
        <taxon>Euteleostomi</taxon>
        <taxon>Archelosauria</taxon>
        <taxon>Archosauria</taxon>
        <taxon>Dinosauria</taxon>
        <taxon>Saurischia</taxon>
        <taxon>Theropoda</taxon>
        <taxon>Coelurosauria</taxon>
        <taxon>Aves</taxon>
        <taxon>Neognathae</taxon>
        <taxon>Neoaves</taxon>
        <taxon>Telluraves</taxon>
        <taxon>Australaves</taxon>
        <taxon>Passeriformes</taxon>
        <taxon>Sylvioidea</taxon>
        <taxon>Timaliidae</taxon>
        <taxon>Erpornis</taxon>
    </lineage>
</organism>
<dbReference type="InterPro" id="IPR013783">
    <property type="entry name" value="Ig-like_fold"/>
</dbReference>
<evidence type="ECO:0000256" key="4">
    <source>
        <dbReference type="ARBA" id="ARBA00022859"/>
    </source>
</evidence>
<comment type="caution">
    <text evidence="9">The sequence shown here is derived from an EMBL/GenBank/DDBJ whole genome shotgun (WGS) entry which is preliminary data.</text>
</comment>
<evidence type="ECO:0000313" key="10">
    <source>
        <dbReference type="Proteomes" id="UP000545329"/>
    </source>
</evidence>
<dbReference type="PANTHER" id="PTHR19433">
    <property type="entry name" value="T-CELL RECEPTOR ALPHA CHAIN V REGION-RELATED"/>
    <property type="match status" value="1"/>
</dbReference>
<dbReference type="InterPro" id="IPR013106">
    <property type="entry name" value="Ig_V-set"/>
</dbReference>
<protein>
    <submittedName>
        <fullName evidence="9">TVA4 protein</fullName>
    </submittedName>
</protein>
<proteinExistence type="predicted"/>
<gene>
    <name evidence="9" type="primary">Trav4_3</name>
    <name evidence="9" type="ORF">ERPZAN_R12662</name>
</gene>